<dbReference type="Proteomes" id="UP000190162">
    <property type="component" value="Unassembled WGS sequence"/>
</dbReference>
<dbReference type="RefSeq" id="WP_078752928.1">
    <property type="nucleotide sequence ID" value="NZ_FUXU01000032.1"/>
</dbReference>
<keyword evidence="1" id="KW-0175">Coiled coil</keyword>
<dbReference type="AlphaFoldDB" id="A0A1T4UVK8"/>
<organism evidence="2 3">
    <name type="scientific">Enterovibrio nigricans DSM 22720</name>
    <dbReference type="NCBI Taxonomy" id="1121868"/>
    <lineage>
        <taxon>Bacteria</taxon>
        <taxon>Pseudomonadati</taxon>
        <taxon>Pseudomonadota</taxon>
        <taxon>Gammaproteobacteria</taxon>
        <taxon>Vibrionales</taxon>
        <taxon>Vibrionaceae</taxon>
        <taxon>Enterovibrio</taxon>
    </lineage>
</organism>
<sequence>MSVKKSNSGYALELVVGVQDLFSAGKKKIEKESRELDREFKELQKTVNNVSAYQKAEGALNKLSKVETDHINKLREQKKALEALTRAEKRDEKAIEAFKDDIEAMTIAGKKHAQATRAQEREFNRLSRSLKDTGIDLSDVINEERRLKTEVDKTTAALKKQSTTMNAMDNSMKTMENVGMIAGGVAATGGLIWAGNSKQKNERLLANQTGKSLEDIQSIKEREFRSELQRKYGVSDADMFESLAIAEQQNLSKQETQDLASAAIEYKTIFPETDINMFNQAVANASKSFGVSIQEAANGIYNVTSQVGDRDGDMLTNYKEYTPLIGDNMSFDQLNASIIAAKKAGVYNADVVFDSLKESFQARFSDPDEFAKLVGSSTQAGSIDNINDLALRKEVKDAAYRVRDDMSSGRPAGESYAALLRSTQKVEIAQPGATKKLLEDIGGVRLSEDVGSKGVAAMTDGMLNSENYLSDKNLANAALDTRTATDKFTTALTSVQGVINTAAGDLLEGLSDIADVASSVAQSTSSTLQNNSALSTAAIAAQVGGMGLIGGGAFKLLSKRLGGGFFSNIASNGPGKLSGLFDTLFKGGGAASSVAANATTKTPSMASSIIGKGASALKGAGKFVPFIGTGLQTLSLASNVNAGDTKNAWGDVGSMIGGLAGGIGGSFVMPGVGTAAGSVGGAVAGEEIAEWLYSFFNDDEVAKVESHVDSASQSALLASQSTLPTIEVNFTPSIVIQTESSNVEAISESLVMALRNMTPELQQQLQDTMGDLFNNGEYIEA</sequence>
<keyword evidence="3" id="KW-1185">Reference proteome</keyword>
<evidence type="ECO:0008006" key="4">
    <source>
        <dbReference type="Google" id="ProtNLM"/>
    </source>
</evidence>
<accession>A0A1T4UVK8</accession>
<evidence type="ECO:0000256" key="1">
    <source>
        <dbReference type="SAM" id="Coils"/>
    </source>
</evidence>
<evidence type="ECO:0000313" key="3">
    <source>
        <dbReference type="Proteomes" id="UP000190162"/>
    </source>
</evidence>
<reference evidence="3" key="1">
    <citation type="submission" date="2017-02" db="EMBL/GenBank/DDBJ databases">
        <authorList>
            <person name="Varghese N."/>
            <person name="Submissions S."/>
        </authorList>
    </citation>
    <scope>NUCLEOTIDE SEQUENCE [LARGE SCALE GENOMIC DNA]</scope>
    <source>
        <strain evidence="3">DSM 22720</strain>
    </source>
</reference>
<gene>
    <name evidence="2" type="ORF">SAMN02745132_02616</name>
</gene>
<protein>
    <recommendedName>
        <fullName evidence="4">Phage-related minor tail protein</fullName>
    </recommendedName>
</protein>
<evidence type="ECO:0000313" key="2">
    <source>
        <dbReference type="EMBL" id="SKA56676.1"/>
    </source>
</evidence>
<name>A0A1T4UVK8_9GAMM</name>
<proteinExistence type="predicted"/>
<dbReference type="OrthoDB" id="5891115at2"/>
<dbReference type="EMBL" id="FUXU01000032">
    <property type="protein sequence ID" value="SKA56676.1"/>
    <property type="molecule type" value="Genomic_DNA"/>
</dbReference>
<feature type="coiled-coil region" evidence="1">
    <location>
        <begin position="26"/>
        <end position="94"/>
    </location>
</feature>